<dbReference type="PANTHER" id="PTHR10963:SF55">
    <property type="entry name" value="GLYCOSIDE HYDROLASE FAMILY 16 PROTEIN"/>
    <property type="match status" value="1"/>
</dbReference>
<reference evidence="4 5" key="1">
    <citation type="submission" date="2020-08" db="EMBL/GenBank/DDBJ databases">
        <title>Genomic Encyclopedia of Type Strains, Phase IV (KMG-IV): sequencing the most valuable type-strain genomes for metagenomic binning, comparative biology and taxonomic classification.</title>
        <authorList>
            <person name="Goeker M."/>
        </authorList>
    </citation>
    <scope>NUCLEOTIDE SEQUENCE [LARGE SCALE GENOMIC DNA]</scope>
    <source>
        <strain evidence="4 5">DSM 106739</strain>
    </source>
</reference>
<sequence>MCRTPLLLLTLLCTACGGPHAEAPAADPGSPAIDEAGGLPAGYALVWSDEFNTDGLPDPAKWGYDTHRNKLGWYNDERQYYAAERARNARVEGGRLVIEAHRETLDPASFPDYGGQAYTAARLLSRNAGKWTYGFFEVRAKLACGRGTWPAIWMLSAPPATQWPDDGEIDIMEHVGYEPGVVHGSVHTKACYHSIGTHKTAQTRFADACDAFHRYQLLWTPQRITIGVDDRAYFQFRNDGTGDRATWPFDKPQYLLLNMAVGGTWGGLKGIDDAAFPANMEIDYVRVYQREAQ</sequence>
<keyword evidence="2" id="KW-0732">Signal</keyword>
<dbReference type="EMBL" id="JACIET010000004">
    <property type="protein sequence ID" value="MBB4014855.1"/>
    <property type="molecule type" value="Genomic_DNA"/>
</dbReference>
<feature type="signal peptide" evidence="2">
    <location>
        <begin position="1"/>
        <end position="21"/>
    </location>
</feature>
<dbReference type="InterPro" id="IPR013320">
    <property type="entry name" value="ConA-like_dom_sf"/>
</dbReference>
<dbReference type="AlphaFoldDB" id="A0A840BNH7"/>
<organism evidence="4 5">
    <name type="scientific">Niveibacterium umoris</name>
    <dbReference type="NCBI Taxonomy" id="1193620"/>
    <lineage>
        <taxon>Bacteria</taxon>
        <taxon>Pseudomonadati</taxon>
        <taxon>Pseudomonadota</taxon>
        <taxon>Betaproteobacteria</taxon>
        <taxon>Rhodocyclales</taxon>
        <taxon>Rhodocyclaceae</taxon>
        <taxon>Niveibacterium</taxon>
    </lineage>
</organism>
<dbReference type="GO" id="GO:0005975">
    <property type="term" value="P:carbohydrate metabolic process"/>
    <property type="evidence" value="ECO:0007669"/>
    <property type="project" value="InterPro"/>
</dbReference>
<keyword evidence="5" id="KW-1185">Reference proteome</keyword>
<comment type="caution">
    <text evidence="4">The sequence shown here is derived from an EMBL/GenBank/DDBJ whole genome shotgun (WGS) entry which is preliminary data.</text>
</comment>
<comment type="similarity">
    <text evidence="1">Belongs to the glycosyl hydrolase 16 family.</text>
</comment>
<dbReference type="GO" id="GO:0004553">
    <property type="term" value="F:hydrolase activity, hydrolyzing O-glycosyl compounds"/>
    <property type="evidence" value="ECO:0007669"/>
    <property type="project" value="InterPro"/>
</dbReference>
<dbReference type="CDD" id="cd08023">
    <property type="entry name" value="GH16_laminarinase_like"/>
    <property type="match status" value="1"/>
</dbReference>
<accession>A0A840BNH7</accession>
<dbReference type="Gene3D" id="2.60.120.200">
    <property type="match status" value="1"/>
</dbReference>
<dbReference type="PROSITE" id="PS51762">
    <property type="entry name" value="GH16_2"/>
    <property type="match status" value="1"/>
</dbReference>
<evidence type="ECO:0000256" key="1">
    <source>
        <dbReference type="ARBA" id="ARBA00006865"/>
    </source>
</evidence>
<evidence type="ECO:0000259" key="3">
    <source>
        <dbReference type="PROSITE" id="PS51762"/>
    </source>
</evidence>
<feature type="chain" id="PRO_5032872609" evidence="2">
    <location>
        <begin position="22"/>
        <end position="293"/>
    </location>
</feature>
<name>A0A840BNH7_9RHOO</name>
<evidence type="ECO:0000313" key="5">
    <source>
        <dbReference type="Proteomes" id="UP000561045"/>
    </source>
</evidence>
<gene>
    <name evidence="4" type="ORF">GGR36_004212</name>
</gene>
<evidence type="ECO:0000313" key="4">
    <source>
        <dbReference type="EMBL" id="MBB4014855.1"/>
    </source>
</evidence>
<feature type="domain" description="GH16" evidence="3">
    <location>
        <begin position="34"/>
        <end position="293"/>
    </location>
</feature>
<dbReference type="InterPro" id="IPR000757">
    <property type="entry name" value="Beta-glucanase-like"/>
</dbReference>
<dbReference type="SUPFAM" id="SSF49899">
    <property type="entry name" value="Concanavalin A-like lectins/glucanases"/>
    <property type="match status" value="1"/>
</dbReference>
<protein>
    <submittedName>
        <fullName evidence="4">Beta-glucanase (GH16 family)</fullName>
    </submittedName>
</protein>
<proteinExistence type="inferred from homology"/>
<evidence type="ECO:0000256" key="2">
    <source>
        <dbReference type="SAM" id="SignalP"/>
    </source>
</evidence>
<dbReference type="PANTHER" id="PTHR10963">
    <property type="entry name" value="GLYCOSYL HYDROLASE-RELATED"/>
    <property type="match status" value="1"/>
</dbReference>
<dbReference type="Proteomes" id="UP000561045">
    <property type="component" value="Unassembled WGS sequence"/>
</dbReference>
<dbReference type="InterPro" id="IPR050546">
    <property type="entry name" value="Glycosyl_Hydrlase_16"/>
</dbReference>
<dbReference type="RefSeq" id="WP_183638241.1">
    <property type="nucleotide sequence ID" value="NZ_BAABLE010000024.1"/>
</dbReference>
<dbReference type="Pfam" id="PF00722">
    <property type="entry name" value="Glyco_hydro_16"/>
    <property type="match status" value="1"/>
</dbReference>